<organism evidence="13 14">
    <name type="scientific">Mycena pura</name>
    <dbReference type="NCBI Taxonomy" id="153505"/>
    <lineage>
        <taxon>Eukaryota</taxon>
        <taxon>Fungi</taxon>
        <taxon>Dikarya</taxon>
        <taxon>Basidiomycota</taxon>
        <taxon>Agaricomycotina</taxon>
        <taxon>Agaricomycetes</taxon>
        <taxon>Agaricomycetidae</taxon>
        <taxon>Agaricales</taxon>
        <taxon>Marasmiineae</taxon>
        <taxon>Mycenaceae</taxon>
        <taxon>Mycena</taxon>
    </lineage>
</organism>
<evidence type="ECO:0000256" key="7">
    <source>
        <dbReference type="ARBA" id="ARBA00022833"/>
    </source>
</evidence>
<dbReference type="GO" id="GO:0004301">
    <property type="term" value="F:epoxide hydrolase activity"/>
    <property type="evidence" value="ECO:0007669"/>
    <property type="project" value="TreeGrafter"/>
</dbReference>
<evidence type="ECO:0000313" key="13">
    <source>
        <dbReference type="EMBL" id="KAJ7219984.1"/>
    </source>
</evidence>
<feature type="binding site" evidence="11">
    <location>
        <position position="307"/>
    </location>
    <ligand>
        <name>Zn(2+)</name>
        <dbReference type="ChEBI" id="CHEBI:29105"/>
        <note>catalytic</note>
    </ligand>
</feature>
<dbReference type="Gene3D" id="3.30.2010.30">
    <property type="match status" value="1"/>
</dbReference>
<proteinExistence type="inferred from homology"/>
<dbReference type="Pfam" id="PF17900">
    <property type="entry name" value="Peptidase_M1_N"/>
    <property type="match status" value="1"/>
</dbReference>
<comment type="caution">
    <text evidence="13">The sequence shown here is derived from an EMBL/GenBank/DDBJ whole genome shotgun (WGS) entry which is preliminary data.</text>
</comment>
<feature type="active site" description="Proton acceptor" evidence="9">
    <location>
        <position position="308"/>
    </location>
</feature>
<evidence type="ECO:0000256" key="6">
    <source>
        <dbReference type="ARBA" id="ARBA00022801"/>
    </source>
</evidence>
<dbReference type="InterPro" id="IPR016024">
    <property type="entry name" value="ARM-type_fold"/>
</dbReference>
<dbReference type="Proteomes" id="UP001219525">
    <property type="component" value="Unassembled WGS sequence"/>
</dbReference>
<evidence type="ECO:0000256" key="4">
    <source>
        <dbReference type="ARBA" id="ARBA00022670"/>
    </source>
</evidence>
<dbReference type="FunFam" id="1.10.390.10:FF:000003">
    <property type="entry name" value="Leukotriene A(4) hydrolase"/>
    <property type="match status" value="1"/>
</dbReference>
<dbReference type="CDD" id="cd09599">
    <property type="entry name" value="M1_LTA4H"/>
    <property type="match status" value="1"/>
</dbReference>
<dbReference type="GO" id="GO:0004177">
    <property type="term" value="F:aminopeptidase activity"/>
    <property type="evidence" value="ECO:0007669"/>
    <property type="project" value="TreeGrafter"/>
</dbReference>
<dbReference type="PRINTS" id="PR00756">
    <property type="entry name" value="ALADIPTASE"/>
</dbReference>
<dbReference type="InterPro" id="IPR049980">
    <property type="entry name" value="LTA4H_cat"/>
</dbReference>
<evidence type="ECO:0000256" key="1">
    <source>
        <dbReference type="ARBA" id="ARBA00004496"/>
    </source>
</evidence>
<protein>
    <submittedName>
        <fullName evidence="13">Peptidase family M1-domain-containing protein</fullName>
    </submittedName>
</protein>
<keyword evidence="3" id="KW-0963">Cytoplasm</keyword>
<dbReference type="EMBL" id="JARJCW010000010">
    <property type="protein sequence ID" value="KAJ7219984.1"/>
    <property type="molecule type" value="Genomic_DNA"/>
</dbReference>
<evidence type="ECO:0000313" key="14">
    <source>
        <dbReference type="Proteomes" id="UP001219525"/>
    </source>
</evidence>
<dbReference type="InterPro" id="IPR042097">
    <property type="entry name" value="Aminopeptidase_N-like_N_sf"/>
</dbReference>
<dbReference type="SUPFAM" id="SSF48371">
    <property type="entry name" value="ARM repeat"/>
    <property type="match status" value="1"/>
</dbReference>
<keyword evidence="14" id="KW-1185">Reference proteome</keyword>
<dbReference type="GO" id="GO:0005829">
    <property type="term" value="C:cytosol"/>
    <property type="evidence" value="ECO:0007669"/>
    <property type="project" value="TreeGrafter"/>
</dbReference>
<sequence length="642" mass="71940">MADLDPTTQANYTQIASQNIAFDWTIDFDTQILSGSATHRLIVRVDGVRKVIFDTADLEILRTEVEGNLVEHEVKPKHSVMGSALHIPLPEGLKSGSTIKVAVFYKTTKDCTALQWLEKEQTQGKSFPYLFSQCQPIYARAMAPLQDTPSVKITYNATVSSTLPVLLSAIRKSPPSDGPAHDGKTIGKDVVSYTYEQPVPIPSYLLAIASGNVRYSPFPQFKDKQWRTGIWAEPELIEAAYWEFSADTARFLAAEEDTVGTPYKFGVYDLLVLPPSFPYGGMENACLSFLTPSLLTGDRTLVDVVVHELTHSWFGNGITHAHATHFWLNEGWTTYIERLLLQVLHGSAAARGFSYIIGAKSLTAALKQYKDVPRFQRLVINYDIGEDPDDAYSEVPYEKGSNLILHIERTLGGLDVFLPYVKDYVNTFIGKSITTSQWKDHLYAFFSRHGGPAKVKALDSIEWDAWFYGEGLKLPVEMEYDTTLAHAAYDLAARWDASRSVPQVIDLDFKKSDLDTFISTQVVVFLETLLDFPPLPYSHLVHLGSIYGMSSTTNAEIRLRFYNLVLATPTSEAAAHFAPEATKWVVGDDGSNVIKGRMKFCRPVFRSVFQTNERLAKEAWEKHQNKFHPIARKLIDKDLALA</sequence>
<keyword evidence="4" id="KW-0645">Protease</keyword>
<evidence type="ECO:0000259" key="12">
    <source>
        <dbReference type="SMART" id="SM01263"/>
    </source>
</evidence>
<evidence type="ECO:0000256" key="2">
    <source>
        <dbReference type="ARBA" id="ARBA00010136"/>
    </source>
</evidence>
<evidence type="ECO:0000256" key="9">
    <source>
        <dbReference type="PIRSR" id="PIRSR634015-1"/>
    </source>
</evidence>
<dbReference type="InterPro" id="IPR014782">
    <property type="entry name" value="Peptidase_M1_dom"/>
</dbReference>
<dbReference type="PANTHER" id="PTHR45726:SF3">
    <property type="entry name" value="LEUKOTRIENE A-4 HYDROLASE"/>
    <property type="match status" value="1"/>
</dbReference>
<dbReference type="FunFam" id="3.30.2010.30:FF:000001">
    <property type="entry name" value="Leukotriene A(4) hydrolase"/>
    <property type="match status" value="1"/>
</dbReference>
<dbReference type="PANTHER" id="PTHR45726">
    <property type="entry name" value="LEUKOTRIENE A-4 HYDROLASE"/>
    <property type="match status" value="1"/>
</dbReference>
<dbReference type="FunFam" id="2.60.40.1730:FF:000004">
    <property type="entry name" value="Leukotriene A(4) hydrolase"/>
    <property type="match status" value="1"/>
</dbReference>
<feature type="binding site" evidence="10">
    <location>
        <begin position="278"/>
        <end position="283"/>
    </location>
    <ligand>
        <name>a peptide</name>
        <dbReference type="ChEBI" id="CHEBI:60466"/>
    </ligand>
</feature>
<reference evidence="13" key="1">
    <citation type="submission" date="2023-03" db="EMBL/GenBank/DDBJ databases">
        <title>Massive genome expansion in bonnet fungi (Mycena s.s.) driven by repeated elements and novel gene families across ecological guilds.</title>
        <authorList>
            <consortium name="Lawrence Berkeley National Laboratory"/>
            <person name="Harder C.B."/>
            <person name="Miyauchi S."/>
            <person name="Viragh M."/>
            <person name="Kuo A."/>
            <person name="Thoen E."/>
            <person name="Andreopoulos B."/>
            <person name="Lu D."/>
            <person name="Skrede I."/>
            <person name="Drula E."/>
            <person name="Henrissat B."/>
            <person name="Morin E."/>
            <person name="Kohler A."/>
            <person name="Barry K."/>
            <person name="LaButti K."/>
            <person name="Morin E."/>
            <person name="Salamov A."/>
            <person name="Lipzen A."/>
            <person name="Mereny Z."/>
            <person name="Hegedus B."/>
            <person name="Baldrian P."/>
            <person name="Stursova M."/>
            <person name="Weitz H."/>
            <person name="Taylor A."/>
            <person name="Grigoriev I.V."/>
            <person name="Nagy L.G."/>
            <person name="Martin F."/>
            <person name="Kauserud H."/>
        </authorList>
    </citation>
    <scope>NUCLEOTIDE SEQUENCE</scope>
    <source>
        <strain evidence="13">9144</strain>
    </source>
</reference>
<comment type="cofactor">
    <cofactor evidence="11">
        <name>Zn(2+)</name>
        <dbReference type="ChEBI" id="CHEBI:29105"/>
    </cofactor>
    <text evidence="11">Binds 1 zinc ion per subunit.</text>
</comment>
<dbReference type="SUPFAM" id="SSF63737">
    <property type="entry name" value="Leukotriene A4 hydrolase N-terminal domain"/>
    <property type="match status" value="1"/>
</dbReference>
<dbReference type="Pfam" id="PF09127">
    <property type="entry name" value="Leuk-A4-hydro_C"/>
    <property type="match status" value="1"/>
</dbReference>
<accession>A0AAD6YIL4</accession>
<dbReference type="AlphaFoldDB" id="A0AAD6YIL4"/>
<feature type="binding site" evidence="11">
    <location>
        <position position="311"/>
    </location>
    <ligand>
        <name>Zn(2+)</name>
        <dbReference type="ChEBI" id="CHEBI:29105"/>
        <note>catalytic</note>
    </ligand>
</feature>
<dbReference type="InterPro" id="IPR001930">
    <property type="entry name" value="Peptidase_M1"/>
</dbReference>
<evidence type="ECO:0000256" key="11">
    <source>
        <dbReference type="PIRSR" id="PIRSR634015-3"/>
    </source>
</evidence>
<dbReference type="InterPro" id="IPR027268">
    <property type="entry name" value="Peptidase_M4/M1_CTD_sf"/>
</dbReference>
<dbReference type="Pfam" id="PF01433">
    <property type="entry name" value="Peptidase_M1"/>
    <property type="match status" value="1"/>
</dbReference>
<keyword evidence="6" id="KW-0378">Hydrolase</keyword>
<feature type="domain" description="Peptidase M1 leukotriene A4 hydrolase/aminopeptidase C-terminal" evidence="12">
    <location>
        <begin position="483"/>
        <end position="639"/>
    </location>
</feature>
<gene>
    <name evidence="13" type="ORF">GGX14DRAFT_432667</name>
</gene>
<feature type="binding site" evidence="10">
    <location>
        <begin position="597"/>
        <end position="599"/>
    </location>
    <ligand>
        <name>a peptide</name>
        <dbReference type="ChEBI" id="CHEBI:60466"/>
    </ligand>
</feature>
<keyword evidence="8" id="KW-0482">Metalloprotease</keyword>
<dbReference type="Gene3D" id="1.10.390.10">
    <property type="entry name" value="Neutral Protease Domain 2"/>
    <property type="match status" value="1"/>
</dbReference>
<dbReference type="InterPro" id="IPR038502">
    <property type="entry name" value="M1_LTA-4_hydro/amino_C_sf"/>
</dbReference>
<dbReference type="InterPro" id="IPR045357">
    <property type="entry name" value="Aminopeptidase_N-like_N"/>
</dbReference>
<feature type="active site" description="Proton donor" evidence="9">
    <location>
        <position position="397"/>
    </location>
</feature>
<dbReference type="GO" id="GO:0008270">
    <property type="term" value="F:zinc ion binding"/>
    <property type="evidence" value="ECO:0007669"/>
    <property type="project" value="InterPro"/>
</dbReference>
<dbReference type="GO" id="GO:0006508">
    <property type="term" value="P:proteolysis"/>
    <property type="evidence" value="ECO:0007669"/>
    <property type="project" value="UniProtKB-KW"/>
</dbReference>
<dbReference type="GO" id="GO:0008237">
    <property type="term" value="F:metallopeptidase activity"/>
    <property type="evidence" value="ECO:0007669"/>
    <property type="project" value="UniProtKB-KW"/>
</dbReference>
<evidence type="ECO:0000256" key="8">
    <source>
        <dbReference type="ARBA" id="ARBA00023049"/>
    </source>
</evidence>
<dbReference type="Gene3D" id="2.60.40.1730">
    <property type="entry name" value="tricorn interacting facor f3 domain"/>
    <property type="match status" value="1"/>
</dbReference>
<name>A0AAD6YIL4_9AGAR</name>
<feature type="binding site" evidence="10">
    <location>
        <begin position="133"/>
        <end position="135"/>
    </location>
    <ligand>
        <name>a peptide</name>
        <dbReference type="ChEBI" id="CHEBI:60466"/>
    </ligand>
</feature>
<comment type="similarity">
    <text evidence="2">Belongs to the peptidase M1 family.</text>
</comment>
<dbReference type="SUPFAM" id="SSF55486">
    <property type="entry name" value="Metalloproteases ('zincins'), catalytic domain"/>
    <property type="match status" value="1"/>
</dbReference>
<dbReference type="InterPro" id="IPR034015">
    <property type="entry name" value="M1_LTA4H"/>
</dbReference>
<keyword evidence="5 11" id="KW-0479">Metal-binding</keyword>
<keyword evidence="7 11" id="KW-0862">Zinc</keyword>
<evidence type="ECO:0000256" key="3">
    <source>
        <dbReference type="ARBA" id="ARBA00022490"/>
    </source>
</evidence>
<feature type="binding site" evidence="11">
    <location>
        <position position="330"/>
    </location>
    <ligand>
        <name>Zn(2+)</name>
        <dbReference type="ChEBI" id="CHEBI:29105"/>
        <note>catalytic</note>
    </ligand>
</feature>
<dbReference type="InterPro" id="IPR015211">
    <property type="entry name" value="Peptidase_M1_C"/>
</dbReference>
<evidence type="ECO:0000256" key="10">
    <source>
        <dbReference type="PIRSR" id="PIRSR634015-2"/>
    </source>
</evidence>
<evidence type="ECO:0000256" key="5">
    <source>
        <dbReference type="ARBA" id="ARBA00022723"/>
    </source>
</evidence>
<dbReference type="SMART" id="SM01263">
    <property type="entry name" value="Leuk-A4-hydro_C"/>
    <property type="match status" value="1"/>
</dbReference>
<dbReference type="Gene3D" id="1.25.40.320">
    <property type="entry name" value="Peptidase M1, leukotriene A4 hydrolase/aminopeptidase C-terminal domain"/>
    <property type="match status" value="1"/>
</dbReference>
<comment type="subcellular location">
    <subcellularLocation>
        <location evidence="1">Cytoplasm</location>
    </subcellularLocation>
</comment>